<feature type="domain" description="Fungal lipase-type" evidence="4">
    <location>
        <begin position="109"/>
        <end position="240"/>
    </location>
</feature>
<dbReference type="InterPro" id="IPR051299">
    <property type="entry name" value="AB_hydrolase_lip/est"/>
</dbReference>
<protein>
    <submittedName>
        <fullName evidence="5">Lipase</fullName>
    </submittedName>
</protein>
<reference evidence="5" key="1">
    <citation type="journal article" date="2021" name="Nat. Commun.">
        <title>Genetic determinants of endophytism in the Arabidopsis root mycobiome.</title>
        <authorList>
            <person name="Mesny F."/>
            <person name="Miyauchi S."/>
            <person name="Thiergart T."/>
            <person name="Pickel B."/>
            <person name="Atanasova L."/>
            <person name="Karlsson M."/>
            <person name="Huettel B."/>
            <person name="Barry K.W."/>
            <person name="Haridas S."/>
            <person name="Chen C."/>
            <person name="Bauer D."/>
            <person name="Andreopoulos W."/>
            <person name="Pangilinan J."/>
            <person name="LaButti K."/>
            <person name="Riley R."/>
            <person name="Lipzen A."/>
            <person name="Clum A."/>
            <person name="Drula E."/>
            <person name="Henrissat B."/>
            <person name="Kohler A."/>
            <person name="Grigoriev I.V."/>
            <person name="Martin F.M."/>
            <person name="Hacquard S."/>
        </authorList>
    </citation>
    <scope>NUCLEOTIDE SEQUENCE</scope>
    <source>
        <strain evidence="5">MPI-CAGE-CH-0235</strain>
    </source>
</reference>
<evidence type="ECO:0000259" key="4">
    <source>
        <dbReference type="Pfam" id="PF01764"/>
    </source>
</evidence>
<dbReference type="GO" id="GO:0006629">
    <property type="term" value="P:lipid metabolic process"/>
    <property type="evidence" value="ECO:0007669"/>
    <property type="project" value="InterPro"/>
</dbReference>
<dbReference type="InterPro" id="IPR002921">
    <property type="entry name" value="Fungal_lipase-type"/>
</dbReference>
<dbReference type="Pfam" id="PF01764">
    <property type="entry name" value="Lipase_3"/>
    <property type="match status" value="1"/>
</dbReference>
<evidence type="ECO:0000256" key="1">
    <source>
        <dbReference type="ARBA" id="ARBA00022729"/>
    </source>
</evidence>
<name>A0A8K0SD67_9HYPO</name>
<dbReference type="Proteomes" id="UP000813444">
    <property type="component" value="Unassembled WGS sequence"/>
</dbReference>
<sequence length="306" mass="32497">MRLTLCFLPVLLGTAVSGSPVQPQDEQLHVRSTTGVTEGQLADMKYYVQYAAAAYCNSQPSLVNRLVSCSDNACPLLSSNSVKNYAFVGFDQSISRGFVAIDPVKQAIVVALMGTNSIAGFIADVLVPLESIDLCSGCKAHQGWYDGLGDIRGATVAAVRAAKQAWPSYKVVVTGHSLGGAVGTLLAATLRSSGIATDLYTYGSPMVGNSQLVQFINAQRNGVHYRVTHVNDPVPRFPPTLFGYRQTDTEFWLKTGGSETTSYTTSDVQVCTGAKSSCNGGQGGLDLTAHSHYFQRVSACKGGLTY</sequence>
<dbReference type="EMBL" id="JAGPNK010000024">
    <property type="protein sequence ID" value="KAH7304305.1"/>
    <property type="molecule type" value="Genomic_DNA"/>
</dbReference>
<organism evidence="5 6">
    <name type="scientific">Stachybotrys elegans</name>
    <dbReference type="NCBI Taxonomy" id="80388"/>
    <lineage>
        <taxon>Eukaryota</taxon>
        <taxon>Fungi</taxon>
        <taxon>Dikarya</taxon>
        <taxon>Ascomycota</taxon>
        <taxon>Pezizomycotina</taxon>
        <taxon>Sordariomycetes</taxon>
        <taxon>Hypocreomycetidae</taxon>
        <taxon>Hypocreales</taxon>
        <taxon>Stachybotryaceae</taxon>
        <taxon>Stachybotrys</taxon>
    </lineage>
</organism>
<feature type="chain" id="PRO_5035432666" evidence="3">
    <location>
        <begin position="19"/>
        <end position="306"/>
    </location>
</feature>
<dbReference type="GO" id="GO:0016787">
    <property type="term" value="F:hydrolase activity"/>
    <property type="evidence" value="ECO:0007669"/>
    <property type="project" value="UniProtKB-KW"/>
</dbReference>
<evidence type="ECO:0000313" key="6">
    <source>
        <dbReference type="Proteomes" id="UP000813444"/>
    </source>
</evidence>
<dbReference type="SUPFAM" id="SSF53474">
    <property type="entry name" value="alpha/beta-Hydrolases"/>
    <property type="match status" value="1"/>
</dbReference>
<comment type="caution">
    <text evidence="5">The sequence shown here is derived from an EMBL/GenBank/DDBJ whole genome shotgun (WGS) entry which is preliminary data.</text>
</comment>
<dbReference type="Gene3D" id="3.40.50.1820">
    <property type="entry name" value="alpha/beta hydrolase"/>
    <property type="match status" value="1"/>
</dbReference>
<evidence type="ECO:0000313" key="5">
    <source>
        <dbReference type="EMBL" id="KAH7304305.1"/>
    </source>
</evidence>
<keyword evidence="1 3" id="KW-0732">Signal</keyword>
<dbReference type="AlphaFoldDB" id="A0A8K0SD67"/>
<dbReference type="PANTHER" id="PTHR46640">
    <property type="entry name" value="TRIACYLGLYCEROL LIPASE, PUTATIVE (AFU_ORTHOLOGUE AFUA_6G06510)-RELATED"/>
    <property type="match status" value="1"/>
</dbReference>
<evidence type="ECO:0000256" key="2">
    <source>
        <dbReference type="ARBA" id="ARBA00022801"/>
    </source>
</evidence>
<evidence type="ECO:0000256" key="3">
    <source>
        <dbReference type="SAM" id="SignalP"/>
    </source>
</evidence>
<dbReference type="OrthoDB" id="426718at2759"/>
<accession>A0A8K0SD67</accession>
<proteinExistence type="predicted"/>
<keyword evidence="6" id="KW-1185">Reference proteome</keyword>
<feature type="signal peptide" evidence="3">
    <location>
        <begin position="1"/>
        <end position="18"/>
    </location>
</feature>
<dbReference type="InterPro" id="IPR029058">
    <property type="entry name" value="AB_hydrolase_fold"/>
</dbReference>
<dbReference type="CDD" id="cd00519">
    <property type="entry name" value="Lipase_3"/>
    <property type="match status" value="1"/>
</dbReference>
<dbReference type="PANTHER" id="PTHR46640:SF1">
    <property type="entry name" value="FUNGAL LIPASE-LIKE DOMAIN-CONTAINING PROTEIN-RELATED"/>
    <property type="match status" value="1"/>
</dbReference>
<keyword evidence="2" id="KW-0378">Hydrolase</keyword>
<gene>
    <name evidence="5" type="ORF">B0I35DRAFT_382897</name>
</gene>